<dbReference type="EC" id="2.7.13.3" evidence="2"/>
<protein>
    <recommendedName>
        <fullName evidence="2">histidine kinase</fullName>
        <ecNumber evidence="2">2.7.13.3</ecNumber>
    </recommendedName>
</protein>
<gene>
    <name evidence="9" type="ORF">IAI61_05215</name>
</gene>
<dbReference type="InterPro" id="IPR005467">
    <property type="entry name" value="His_kinase_dom"/>
</dbReference>
<dbReference type="Gene3D" id="3.30.450.20">
    <property type="entry name" value="PAS domain"/>
    <property type="match status" value="1"/>
</dbReference>
<evidence type="ECO:0000256" key="1">
    <source>
        <dbReference type="ARBA" id="ARBA00000085"/>
    </source>
</evidence>
<dbReference type="InterPro" id="IPR036890">
    <property type="entry name" value="HATPase_C_sf"/>
</dbReference>
<proteinExistence type="predicted"/>
<evidence type="ECO:0000256" key="7">
    <source>
        <dbReference type="ARBA" id="ARBA00022840"/>
    </source>
</evidence>
<sequence>MSKPVNVPHLKTTMRSRAKGSMQFDPSSVLIHEAHHRIKNNLQLIAAMLQLQAQRSCSAPNVHGILAQASHRVRAVAQLHERLQHGADGKVDAGEYLRDLCASLSCSLGLSGSQAVVVEAALMPLQSDCLLRLGMIVTELVTNAAKYGATPLGSCDIRVVLTPGCHNTVRLLVSDTGPGISDLAMLRSTNSLGLELVHQLTDAIGGRLEIDGAPPGARFTIRFPQQGQVDDASARNGLHA</sequence>
<dbReference type="SUPFAM" id="SSF55874">
    <property type="entry name" value="ATPase domain of HSP90 chaperone/DNA topoisomerase II/histidine kinase"/>
    <property type="match status" value="1"/>
</dbReference>
<reference evidence="9 10" key="1">
    <citation type="submission" date="2020-09" db="EMBL/GenBank/DDBJ databases">
        <title>Roseomonas.</title>
        <authorList>
            <person name="Zhu W."/>
        </authorList>
    </citation>
    <scope>NUCLEOTIDE SEQUENCE [LARGE SCALE GENOMIC DNA]</scope>
    <source>
        <strain evidence="9 10">573</strain>
    </source>
</reference>
<keyword evidence="5" id="KW-0547">Nucleotide-binding</keyword>
<dbReference type="Proteomes" id="UP001518989">
    <property type="component" value="Unassembled WGS sequence"/>
</dbReference>
<evidence type="ECO:0000256" key="3">
    <source>
        <dbReference type="ARBA" id="ARBA00022553"/>
    </source>
</evidence>
<dbReference type="PANTHER" id="PTHR41523">
    <property type="entry name" value="TWO-COMPONENT SYSTEM SENSOR PROTEIN"/>
    <property type="match status" value="1"/>
</dbReference>
<keyword evidence="4" id="KW-0808">Transferase</keyword>
<dbReference type="GO" id="GO:0016301">
    <property type="term" value="F:kinase activity"/>
    <property type="evidence" value="ECO:0007669"/>
    <property type="project" value="UniProtKB-KW"/>
</dbReference>
<evidence type="ECO:0000256" key="5">
    <source>
        <dbReference type="ARBA" id="ARBA00022741"/>
    </source>
</evidence>
<dbReference type="RefSeq" id="WP_207415843.1">
    <property type="nucleotide sequence ID" value="NZ_CP061178.1"/>
</dbReference>
<dbReference type="PANTHER" id="PTHR41523:SF8">
    <property type="entry name" value="ETHYLENE RESPONSE SENSOR PROTEIN"/>
    <property type="match status" value="1"/>
</dbReference>
<feature type="domain" description="Histidine kinase" evidence="8">
    <location>
        <begin position="132"/>
        <end position="227"/>
    </location>
</feature>
<dbReference type="EMBL" id="JACTNG010000002">
    <property type="protein sequence ID" value="MBO1078420.1"/>
    <property type="molecule type" value="Genomic_DNA"/>
</dbReference>
<evidence type="ECO:0000256" key="2">
    <source>
        <dbReference type="ARBA" id="ARBA00012438"/>
    </source>
</evidence>
<evidence type="ECO:0000256" key="4">
    <source>
        <dbReference type="ARBA" id="ARBA00022679"/>
    </source>
</evidence>
<comment type="catalytic activity">
    <reaction evidence="1">
        <text>ATP + protein L-histidine = ADP + protein N-phospho-L-histidine.</text>
        <dbReference type="EC" id="2.7.13.3"/>
    </reaction>
</comment>
<evidence type="ECO:0000313" key="9">
    <source>
        <dbReference type="EMBL" id="MBO1078420.1"/>
    </source>
</evidence>
<accession>A0ABS3KLU3</accession>
<dbReference type="PROSITE" id="PS50109">
    <property type="entry name" value="HIS_KIN"/>
    <property type="match status" value="1"/>
</dbReference>
<organism evidence="9 10">
    <name type="scientific">Roseomonas haemaphysalidis</name>
    <dbReference type="NCBI Taxonomy" id="2768162"/>
    <lineage>
        <taxon>Bacteria</taxon>
        <taxon>Pseudomonadati</taxon>
        <taxon>Pseudomonadota</taxon>
        <taxon>Alphaproteobacteria</taxon>
        <taxon>Acetobacterales</taxon>
        <taxon>Roseomonadaceae</taxon>
        <taxon>Roseomonas</taxon>
    </lineage>
</organism>
<dbReference type="PRINTS" id="PR00344">
    <property type="entry name" value="BCTRLSENSOR"/>
</dbReference>
<name>A0ABS3KLU3_9PROT</name>
<dbReference type="Pfam" id="PF02518">
    <property type="entry name" value="HATPase_c"/>
    <property type="match status" value="1"/>
</dbReference>
<evidence type="ECO:0000259" key="8">
    <source>
        <dbReference type="PROSITE" id="PS50109"/>
    </source>
</evidence>
<dbReference type="InterPro" id="IPR011495">
    <property type="entry name" value="Sig_transdc_His_kin_sub2_dim/P"/>
</dbReference>
<keyword evidence="7" id="KW-0067">ATP-binding</keyword>
<dbReference type="Pfam" id="PF07568">
    <property type="entry name" value="HisKA_2"/>
    <property type="match status" value="1"/>
</dbReference>
<dbReference type="InterPro" id="IPR003594">
    <property type="entry name" value="HATPase_dom"/>
</dbReference>
<evidence type="ECO:0000256" key="6">
    <source>
        <dbReference type="ARBA" id="ARBA00022777"/>
    </source>
</evidence>
<keyword evidence="6 9" id="KW-0418">Kinase</keyword>
<evidence type="ECO:0000313" key="10">
    <source>
        <dbReference type="Proteomes" id="UP001518989"/>
    </source>
</evidence>
<dbReference type="InterPro" id="IPR004358">
    <property type="entry name" value="Sig_transdc_His_kin-like_C"/>
</dbReference>
<comment type="caution">
    <text evidence="9">The sequence shown here is derived from an EMBL/GenBank/DDBJ whole genome shotgun (WGS) entry which is preliminary data.</text>
</comment>
<keyword evidence="3" id="KW-0597">Phosphoprotein</keyword>
<dbReference type="SMART" id="SM00387">
    <property type="entry name" value="HATPase_c"/>
    <property type="match status" value="1"/>
</dbReference>
<dbReference type="Gene3D" id="3.30.565.10">
    <property type="entry name" value="Histidine kinase-like ATPase, C-terminal domain"/>
    <property type="match status" value="1"/>
</dbReference>
<keyword evidence="10" id="KW-1185">Reference proteome</keyword>
<dbReference type="CDD" id="cd16936">
    <property type="entry name" value="HATPase_RsbW-like"/>
    <property type="match status" value="1"/>
</dbReference>